<dbReference type="RefSeq" id="WP_184175347.1">
    <property type="nucleotide sequence ID" value="NZ_JACHGF010000005.1"/>
</dbReference>
<evidence type="ECO:0000259" key="1">
    <source>
        <dbReference type="Pfam" id="PF00027"/>
    </source>
</evidence>
<dbReference type="AlphaFoldDB" id="A0A840TUH3"/>
<evidence type="ECO:0000313" key="3">
    <source>
        <dbReference type="Proteomes" id="UP000557307"/>
    </source>
</evidence>
<protein>
    <submittedName>
        <fullName evidence="2">CRP-like cAMP-binding protein</fullName>
    </submittedName>
</protein>
<proteinExistence type="predicted"/>
<comment type="caution">
    <text evidence="2">The sequence shown here is derived from an EMBL/GenBank/DDBJ whole genome shotgun (WGS) entry which is preliminary data.</text>
</comment>
<keyword evidence="3" id="KW-1185">Reference proteome</keyword>
<dbReference type="CDD" id="cd00038">
    <property type="entry name" value="CAP_ED"/>
    <property type="match status" value="1"/>
</dbReference>
<dbReference type="EMBL" id="JACHGF010000005">
    <property type="protein sequence ID" value="MBB5285317.1"/>
    <property type="molecule type" value="Genomic_DNA"/>
</dbReference>
<reference evidence="2 3" key="1">
    <citation type="submission" date="2020-08" db="EMBL/GenBank/DDBJ databases">
        <title>Genomic Encyclopedia of Type Strains, Phase IV (KMG-IV): sequencing the most valuable type-strain genomes for metagenomic binning, comparative biology and taxonomic classification.</title>
        <authorList>
            <person name="Goeker M."/>
        </authorList>
    </citation>
    <scope>NUCLEOTIDE SEQUENCE [LARGE SCALE GENOMIC DNA]</scope>
    <source>
        <strain evidence="2 3">DSM 105074</strain>
    </source>
</reference>
<organism evidence="2 3">
    <name type="scientific">Rhabdobacter roseus</name>
    <dbReference type="NCBI Taxonomy" id="1655419"/>
    <lineage>
        <taxon>Bacteria</taxon>
        <taxon>Pseudomonadati</taxon>
        <taxon>Bacteroidota</taxon>
        <taxon>Cytophagia</taxon>
        <taxon>Cytophagales</taxon>
        <taxon>Cytophagaceae</taxon>
        <taxon>Rhabdobacter</taxon>
    </lineage>
</organism>
<accession>A0A840TUH3</accession>
<feature type="domain" description="Cyclic nucleotide-binding" evidence="1">
    <location>
        <begin position="36"/>
        <end position="120"/>
    </location>
</feature>
<evidence type="ECO:0000313" key="2">
    <source>
        <dbReference type="EMBL" id="MBB5285317.1"/>
    </source>
</evidence>
<dbReference type="Proteomes" id="UP000557307">
    <property type="component" value="Unassembled WGS sequence"/>
</dbReference>
<dbReference type="Pfam" id="PF00027">
    <property type="entry name" value="cNMP_binding"/>
    <property type="match status" value="1"/>
</dbReference>
<dbReference type="SUPFAM" id="SSF51206">
    <property type="entry name" value="cAMP-binding domain-like"/>
    <property type="match status" value="1"/>
</dbReference>
<sequence length="194" mass="22329">MPEVPHALRQLVDAVHPLPQEAWADFATIWKPYTARRKEMLLAAGERAAYLYFVQEGVQRVYWYDDQGREATLVFTYAPSFGGVLDALLLRQSSRYYYEALTPSVFLRASVEDLFAQMQAHSAVEVLVRQGLTHALAGVLERLVELQCYSSEEKLRELLRRSPHMLQRVPHKYLANYLGIDATNFSKLINQIRI</sequence>
<dbReference type="InterPro" id="IPR018490">
    <property type="entry name" value="cNMP-bd_dom_sf"/>
</dbReference>
<name>A0A840TUH3_9BACT</name>
<gene>
    <name evidence="2" type="ORF">HNQ92_003474</name>
</gene>
<dbReference type="Gene3D" id="2.60.120.10">
    <property type="entry name" value="Jelly Rolls"/>
    <property type="match status" value="1"/>
</dbReference>
<dbReference type="InterPro" id="IPR014710">
    <property type="entry name" value="RmlC-like_jellyroll"/>
</dbReference>
<dbReference type="InterPro" id="IPR000595">
    <property type="entry name" value="cNMP-bd_dom"/>
</dbReference>